<evidence type="ECO:0000313" key="2">
    <source>
        <dbReference type="Proteomes" id="UP000305457"/>
    </source>
</evidence>
<dbReference type="OrthoDB" id="398600at2"/>
<accession>A0A5B7XW58</accession>
<dbReference type="EMBL" id="CP040825">
    <property type="protein sequence ID" value="QCZ36967.1"/>
    <property type="molecule type" value="Genomic_DNA"/>
</dbReference>
<gene>
    <name evidence="1" type="ORF">FG904_03080</name>
</gene>
<proteinExistence type="predicted"/>
<protein>
    <submittedName>
        <fullName evidence="1">Uncharacterized protein</fullName>
    </submittedName>
</protein>
<dbReference type="RefSeq" id="WP_139592447.1">
    <property type="nucleotide sequence ID" value="NZ_CP040825.1"/>
</dbReference>
<name>A0A5B7XW58_9MOLU</name>
<dbReference type="Proteomes" id="UP000305457">
    <property type="component" value="Chromosome"/>
</dbReference>
<dbReference type="AlphaFoldDB" id="A0A5B7XW58"/>
<evidence type="ECO:0000313" key="1">
    <source>
        <dbReference type="EMBL" id="QCZ36967.1"/>
    </source>
</evidence>
<reference evidence="1 2" key="1">
    <citation type="submission" date="2019-06" db="EMBL/GenBank/DDBJ databases">
        <title>Mycoplasma sp. 2F1A isolated from ostrich.</title>
        <authorList>
            <person name="Spergser J."/>
        </authorList>
    </citation>
    <scope>NUCLEOTIDE SEQUENCE [LARGE SCALE GENOMIC DNA]</scope>
    <source>
        <strain evidence="1 2">2F1A</strain>
    </source>
</reference>
<sequence>MGTLVKARCNDCQASYNYVFGVPNDLRPFRVFLMFFIRSQKNLFVWDNFVSVMNSELELDINFQLKSDQEKNEILNQNFKSVQAFFSDEEKKALTTNILMKAELDSYPVFKVNDDPKYRQIFNVPLLRFDFIDGSSYQRKYGKHVYYVQVSEDQRYLTCPRCNRLSAGYLSETEV</sequence>
<dbReference type="KEGG" id="mnh:FG904_03080"/>
<organism evidence="1 2">
    <name type="scientific">Mycoplasma nasistruthionis</name>
    <dbReference type="NCBI Taxonomy" id="353852"/>
    <lineage>
        <taxon>Bacteria</taxon>
        <taxon>Bacillati</taxon>
        <taxon>Mycoplasmatota</taxon>
        <taxon>Mollicutes</taxon>
        <taxon>Mycoplasmataceae</taxon>
        <taxon>Mycoplasma</taxon>
    </lineage>
</organism>